<protein>
    <recommendedName>
        <fullName evidence="1">BACON domain-containing protein</fullName>
    </recommendedName>
</protein>
<dbReference type="Gene3D" id="2.60.40.10">
    <property type="entry name" value="Immunoglobulins"/>
    <property type="match status" value="1"/>
</dbReference>
<dbReference type="PROSITE" id="PS51257">
    <property type="entry name" value="PROKAR_LIPOPROTEIN"/>
    <property type="match status" value="1"/>
</dbReference>
<name>A0A644VMM8_9ZZZZ</name>
<evidence type="ECO:0000313" key="2">
    <source>
        <dbReference type="EMBL" id="MPL92430.1"/>
    </source>
</evidence>
<dbReference type="AlphaFoldDB" id="A0A644VMM8"/>
<dbReference type="EMBL" id="VSSQ01000358">
    <property type="protein sequence ID" value="MPL92430.1"/>
    <property type="molecule type" value="Genomic_DNA"/>
</dbReference>
<dbReference type="CDD" id="cd14948">
    <property type="entry name" value="BACON"/>
    <property type="match status" value="1"/>
</dbReference>
<dbReference type="Pfam" id="PF13004">
    <property type="entry name" value="BACON"/>
    <property type="match status" value="1"/>
</dbReference>
<reference evidence="2" key="1">
    <citation type="submission" date="2019-08" db="EMBL/GenBank/DDBJ databases">
        <authorList>
            <person name="Kucharzyk K."/>
            <person name="Murdoch R.W."/>
            <person name="Higgins S."/>
            <person name="Loffler F."/>
        </authorList>
    </citation>
    <scope>NUCLEOTIDE SEQUENCE</scope>
</reference>
<dbReference type="InterPro" id="IPR013783">
    <property type="entry name" value="Ig-like_fold"/>
</dbReference>
<proteinExistence type="predicted"/>
<sequence length="507" mass="56249">MKRTLFKRTTLIMLMAALGFFAVSCVEDEVVVKPEVNLSASTLTLSRLGMNEEGNTATVDVVSNIYWTLKIEQEGEWLSVSPVGGTGETTLSFAAPLNDGELRTAKVILETYDGVKKEIQVTQNSKDEVIYYLFEDMGKETVQQVDVNFFDGWTKVGIGSLLTKYSGTNAALVDNQNPSEGYANASGGSNVLFSTLESTYILGPVGTRDDEYFNLSFGIYSPEAFNANDLKLYISKDGENWVPLKYTRSGNQAGWAKAESKYKVADLAFVYYKVVANKIDYRIDDIILLEDAGKTGEEVVFQIVVDDGMPVGYEYYSEDFSWITVETFGGTPANFPTNELGFTNSNITPEQRDTINKYNWTQELGSTYLRPGLMKIGKTRVGSDLISPPFSSIAPYKSINVQVTFDVAMYASAGGTQDLDGIVLEVRNGGTINSQALTSYFMNVDLWISTGQELTEPYKTVTAIIYGATSRTQFRIRSGIENSEQTRLNKSNRFFFDNFRVTKAPNE</sequence>
<dbReference type="InterPro" id="IPR024361">
    <property type="entry name" value="BACON"/>
</dbReference>
<evidence type="ECO:0000259" key="1">
    <source>
        <dbReference type="Pfam" id="PF13004"/>
    </source>
</evidence>
<organism evidence="2">
    <name type="scientific">bioreactor metagenome</name>
    <dbReference type="NCBI Taxonomy" id="1076179"/>
    <lineage>
        <taxon>unclassified sequences</taxon>
        <taxon>metagenomes</taxon>
        <taxon>ecological metagenomes</taxon>
    </lineage>
</organism>
<feature type="domain" description="BACON" evidence="1">
    <location>
        <begin position="71"/>
        <end position="124"/>
    </location>
</feature>
<gene>
    <name evidence="2" type="ORF">SDC9_38531</name>
</gene>
<accession>A0A644VMM8</accession>
<comment type="caution">
    <text evidence="2">The sequence shown here is derived from an EMBL/GenBank/DDBJ whole genome shotgun (WGS) entry which is preliminary data.</text>
</comment>